<keyword evidence="1" id="KW-0472">Membrane</keyword>
<keyword evidence="1" id="KW-1133">Transmembrane helix</keyword>
<protein>
    <recommendedName>
        <fullName evidence="2">Glycosyltransferase 2-like domain-containing protein</fullName>
    </recommendedName>
</protein>
<dbReference type="PANTHER" id="PTHR43630">
    <property type="entry name" value="POLY-BETA-1,6-N-ACETYL-D-GLUCOSAMINE SYNTHASE"/>
    <property type="match status" value="1"/>
</dbReference>
<sequence length="252" mass="29476">MQNLSIIILTKNEEKNIEAVVCNAKQCTEKVIVVDSGSTDQTVILAERAGAEVLFRAWNNDFAAQRNFVLDKIETEWLLYLDADERLNPQLIESIKAVAASGENNKQYTIKRYSHAFGQQFRHGVLRPDKVARLFPRGKVSWVNRVHERPECDLPKLTLNGNIIHYTYSGWTQWLRKFEQYTTIWANDAYKKGKRTSPFGIINHANFAFIQMTFLRLGFLDGFMGFVMCCNHFFYTMIKYLKLYELQRRERK</sequence>
<dbReference type="AlphaFoldDB" id="A0A644XXQ1"/>
<dbReference type="InterPro" id="IPR029044">
    <property type="entry name" value="Nucleotide-diphossugar_trans"/>
</dbReference>
<reference evidence="3" key="1">
    <citation type="submission" date="2019-08" db="EMBL/GenBank/DDBJ databases">
        <authorList>
            <person name="Kucharzyk K."/>
            <person name="Murdoch R.W."/>
            <person name="Higgins S."/>
            <person name="Loffler F."/>
        </authorList>
    </citation>
    <scope>NUCLEOTIDE SEQUENCE</scope>
</reference>
<dbReference type="SUPFAM" id="SSF53448">
    <property type="entry name" value="Nucleotide-diphospho-sugar transferases"/>
    <property type="match status" value="1"/>
</dbReference>
<gene>
    <name evidence="3" type="ORF">SDC9_67307</name>
</gene>
<comment type="caution">
    <text evidence="3">The sequence shown here is derived from an EMBL/GenBank/DDBJ whole genome shotgun (WGS) entry which is preliminary data.</text>
</comment>
<proteinExistence type="predicted"/>
<dbReference type="CDD" id="cd02511">
    <property type="entry name" value="Beta4Glucosyltransferase"/>
    <property type="match status" value="1"/>
</dbReference>
<evidence type="ECO:0000313" key="3">
    <source>
        <dbReference type="EMBL" id="MPM20869.1"/>
    </source>
</evidence>
<dbReference type="Gene3D" id="3.90.550.10">
    <property type="entry name" value="Spore Coat Polysaccharide Biosynthesis Protein SpsA, Chain A"/>
    <property type="match status" value="1"/>
</dbReference>
<evidence type="ECO:0000256" key="1">
    <source>
        <dbReference type="SAM" id="Phobius"/>
    </source>
</evidence>
<dbReference type="InterPro" id="IPR001173">
    <property type="entry name" value="Glyco_trans_2-like"/>
</dbReference>
<accession>A0A644XXQ1</accession>
<keyword evidence="1" id="KW-0812">Transmembrane</keyword>
<evidence type="ECO:0000259" key="2">
    <source>
        <dbReference type="Pfam" id="PF00535"/>
    </source>
</evidence>
<organism evidence="3">
    <name type="scientific">bioreactor metagenome</name>
    <dbReference type="NCBI Taxonomy" id="1076179"/>
    <lineage>
        <taxon>unclassified sequences</taxon>
        <taxon>metagenomes</taxon>
        <taxon>ecological metagenomes</taxon>
    </lineage>
</organism>
<name>A0A644XXQ1_9ZZZZ</name>
<feature type="domain" description="Glycosyltransferase 2-like" evidence="2">
    <location>
        <begin position="5"/>
        <end position="123"/>
    </location>
</feature>
<dbReference type="Pfam" id="PF00535">
    <property type="entry name" value="Glycos_transf_2"/>
    <property type="match status" value="1"/>
</dbReference>
<feature type="transmembrane region" description="Helical" evidence="1">
    <location>
        <begin position="223"/>
        <end position="241"/>
    </location>
</feature>
<dbReference type="EMBL" id="VSSQ01003473">
    <property type="protein sequence ID" value="MPM20869.1"/>
    <property type="molecule type" value="Genomic_DNA"/>
</dbReference>
<dbReference type="PANTHER" id="PTHR43630:SF2">
    <property type="entry name" value="GLYCOSYLTRANSFERASE"/>
    <property type="match status" value="1"/>
</dbReference>